<evidence type="ECO:0000256" key="5">
    <source>
        <dbReference type="ARBA" id="ARBA00022741"/>
    </source>
</evidence>
<evidence type="ECO:0000256" key="6">
    <source>
        <dbReference type="ARBA" id="ARBA00022840"/>
    </source>
</evidence>
<organism evidence="9 10">
    <name type="scientific">Vineibacter terrae</name>
    <dbReference type="NCBI Taxonomy" id="2586908"/>
    <lineage>
        <taxon>Bacteria</taxon>
        <taxon>Pseudomonadati</taxon>
        <taxon>Pseudomonadota</taxon>
        <taxon>Alphaproteobacteria</taxon>
        <taxon>Hyphomicrobiales</taxon>
        <taxon>Vineibacter</taxon>
    </lineage>
</organism>
<dbReference type="CDD" id="cd03257">
    <property type="entry name" value="ABC_NikE_OppD_transporters"/>
    <property type="match status" value="1"/>
</dbReference>
<gene>
    <name evidence="9" type="ORF">FHP25_11185</name>
</gene>
<dbReference type="InterPro" id="IPR003593">
    <property type="entry name" value="AAA+_ATPase"/>
</dbReference>
<comment type="caution">
    <text evidence="9">The sequence shown here is derived from an EMBL/GenBank/DDBJ whole genome shotgun (WGS) entry which is preliminary data.</text>
</comment>
<evidence type="ECO:0000313" key="10">
    <source>
        <dbReference type="Proteomes" id="UP000321638"/>
    </source>
</evidence>
<dbReference type="NCBIfam" id="TIGR01727">
    <property type="entry name" value="oligo_HPY"/>
    <property type="match status" value="1"/>
</dbReference>
<feature type="domain" description="ABC transporter" evidence="8">
    <location>
        <begin position="5"/>
        <end position="261"/>
    </location>
</feature>
<dbReference type="Pfam" id="PF08352">
    <property type="entry name" value="oligo_HPY"/>
    <property type="match status" value="1"/>
</dbReference>
<evidence type="ECO:0000256" key="3">
    <source>
        <dbReference type="ARBA" id="ARBA00022448"/>
    </source>
</evidence>
<keyword evidence="6 9" id="KW-0067">ATP-binding</keyword>
<evidence type="ECO:0000256" key="7">
    <source>
        <dbReference type="ARBA" id="ARBA00023136"/>
    </source>
</evidence>
<reference evidence="9 10" key="1">
    <citation type="submission" date="2019-06" db="EMBL/GenBank/DDBJ databases">
        <title>New taxonomy in bacterial strain CC-CFT640, isolated from vineyard.</title>
        <authorList>
            <person name="Lin S.-Y."/>
            <person name="Tsai C.-F."/>
            <person name="Young C.-C."/>
        </authorList>
    </citation>
    <scope>NUCLEOTIDE SEQUENCE [LARGE SCALE GENOMIC DNA]</scope>
    <source>
        <strain evidence="9 10">CC-CFT640</strain>
    </source>
</reference>
<keyword evidence="10" id="KW-1185">Reference proteome</keyword>
<dbReference type="InterPro" id="IPR050388">
    <property type="entry name" value="ABC_Ni/Peptide_Import"/>
</dbReference>
<dbReference type="GO" id="GO:0016887">
    <property type="term" value="F:ATP hydrolysis activity"/>
    <property type="evidence" value="ECO:0007669"/>
    <property type="project" value="InterPro"/>
</dbReference>
<dbReference type="InterPro" id="IPR003439">
    <property type="entry name" value="ABC_transporter-like_ATP-bd"/>
</dbReference>
<dbReference type="AlphaFoldDB" id="A0A5C8PQ16"/>
<evidence type="ECO:0000313" key="9">
    <source>
        <dbReference type="EMBL" id="TXL76824.1"/>
    </source>
</evidence>
<evidence type="ECO:0000256" key="2">
    <source>
        <dbReference type="ARBA" id="ARBA00005417"/>
    </source>
</evidence>
<dbReference type="SUPFAM" id="SSF52540">
    <property type="entry name" value="P-loop containing nucleoside triphosphate hydrolases"/>
    <property type="match status" value="1"/>
</dbReference>
<dbReference type="InterPro" id="IPR013563">
    <property type="entry name" value="Oligopep_ABC_C"/>
</dbReference>
<dbReference type="GO" id="GO:0015833">
    <property type="term" value="P:peptide transport"/>
    <property type="evidence" value="ECO:0007669"/>
    <property type="project" value="InterPro"/>
</dbReference>
<dbReference type="OrthoDB" id="37801at2"/>
<dbReference type="InterPro" id="IPR017871">
    <property type="entry name" value="ABC_transporter-like_CS"/>
</dbReference>
<evidence type="ECO:0000259" key="8">
    <source>
        <dbReference type="PROSITE" id="PS50893"/>
    </source>
</evidence>
<dbReference type="EMBL" id="VDUZ01000010">
    <property type="protein sequence ID" value="TXL76824.1"/>
    <property type="molecule type" value="Genomic_DNA"/>
</dbReference>
<dbReference type="Gene3D" id="3.40.50.300">
    <property type="entry name" value="P-loop containing nucleotide triphosphate hydrolases"/>
    <property type="match status" value="1"/>
</dbReference>
<comment type="similarity">
    <text evidence="2">Belongs to the ABC transporter superfamily.</text>
</comment>
<dbReference type="GO" id="GO:0055085">
    <property type="term" value="P:transmembrane transport"/>
    <property type="evidence" value="ECO:0007669"/>
    <property type="project" value="UniProtKB-ARBA"/>
</dbReference>
<dbReference type="GO" id="GO:0005524">
    <property type="term" value="F:ATP binding"/>
    <property type="evidence" value="ECO:0007669"/>
    <property type="project" value="UniProtKB-KW"/>
</dbReference>
<name>A0A5C8PQ16_9HYPH</name>
<dbReference type="RefSeq" id="WP_147847087.1">
    <property type="nucleotide sequence ID" value="NZ_VDUZ01000010.1"/>
</dbReference>
<keyword evidence="5" id="KW-0547">Nucleotide-binding</keyword>
<dbReference type="SMART" id="SM00382">
    <property type="entry name" value="AAA"/>
    <property type="match status" value="1"/>
</dbReference>
<sequence>MPPVLDVQDLKTFFPTDAGTVRAVNGVSFAVREGETLAIVGESGSGKSVTGLTIMRLLGRAGAQIAGGEIWLTRGDGNRVDLARLADADMERLRGSEIAMIFQDPMSSLNPVFPVGEQIAEPLRLHKGLSRRAARAAAVELLALVGLSDPARQVDAFPHQLSGGMRQRIMIAIALACEPRLLIADEPTTALDVTVQAQIIALLRALQARRRMAMIFVTHDLHLVGDVADRVAVMYASQVVEEGPVADVLATPAHPYTRALLACVPRQQRGEKRRRMTPIPGTMPSALAVPSGCRFHPRCAHAAARCIEAVPALEAIAPDRRARCVRWREIGP</sequence>
<keyword evidence="4" id="KW-1003">Cell membrane</keyword>
<evidence type="ECO:0000256" key="4">
    <source>
        <dbReference type="ARBA" id="ARBA00022475"/>
    </source>
</evidence>
<dbReference type="PROSITE" id="PS50893">
    <property type="entry name" value="ABC_TRANSPORTER_2"/>
    <property type="match status" value="1"/>
</dbReference>
<evidence type="ECO:0000256" key="1">
    <source>
        <dbReference type="ARBA" id="ARBA00004417"/>
    </source>
</evidence>
<comment type="subcellular location">
    <subcellularLocation>
        <location evidence="1">Cell inner membrane</location>
        <topology evidence="1">Peripheral membrane protein</topology>
    </subcellularLocation>
</comment>
<keyword evidence="3" id="KW-0813">Transport</keyword>
<dbReference type="PANTHER" id="PTHR43297">
    <property type="entry name" value="OLIGOPEPTIDE TRANSPORT ATP-BINDING PROTEIN APPD"/>
    <property type="match status" value="1"/>
</dbReference>
<accession>A0A5C8PQ16</accession>
<dbReference type="GO" id="GO:0005886">
    <property type="term" value="C:plasma membrane"/>
    <property type="evidence" value="ECO:0007669"/>
    <property type="project" value="UniProtKB-SubCell"/>
</dbReference>
<dbReference type="InterPro" id="IPR027417">
    <property type="entry name" value="P-loop_NTPase"/>
</dbReference>
<dbReference type="PROSITE" id="PS00211">
    <property type="entry name" value="ABC_TRANSPORTER_1"/>
    <property type="match status" value="1"/>
</dbReference>
<keyword evidence="7" id="KW-0472">Membrane</keyword>
<protein>
    <submittedName>
        <fullName evidence="9">ABC transporter ATP-binding protein</fullName>
    </submittedName>
</protein>
<dbReference type="PANTHER" id="PTHR43297:SF2">
    <property type="entry name" value="DIPEPTIDE TRANSPORT ATP-BINDING PROTEIN DPPD"/>
    <property type="match status" value="1"/>
</dbReference>
<dbReference type="Proteomes" id="UP000321638">
    <property type="component" value="Unassembled WGS sequence"/>
</dbReference>
<proteinExistence type="inferred from homology"/>
<dbReference type="Pfam" id="PF00005">
    <property type="entry name" value="ABC_tran"/>
    <property type="match status" value="1"/>
</dbReference>
<dbReference type="FunFam" id="3.40.50.300:FF:000016">
    <property type="entry name" value="Oligopeptide ABC transporter ATP-binding component"/>
    <property type="match status" value="1"/>
</dbReference>